<dbReference type="InterPro" id="IPR036237">
    <property type="entry name" value="Xyl_isomerase-like_sf"/>
</dbReference>
<gene>
    <name evidence="2" type="ORF">RMAR0315_LOCUS10345</name>
</gene>
<dbReference type="InterPro" id="IPR013022">
    <property type="entry name" value="Xyl_isomerase-like_TIM-brl"/>
</dbReference>
<dbReference type="InterPro" id="IPR050312">
    <property type="entry name" value="IolE/XylAMocC-like"/>
</dbReference>
<proteinExistence type="predicted"/>
<dbReference type="PANTHER" id="PTHR12110:SF41">
    <property type="entry name" value="INOSOSE DEHYDRATASE"/>
    <property type="match status" value="1"/>
</dbReference>
<name>A0A7S0G6V8_9RHOD</name>
<dbReference type="PANTHER" id="PTHR12110">
    <property type="entry name" value="HYDROXYPYRUVATE ISOMERASE"/>
    <property type="match status" value="1"/>
</dbReference>
<dbReference type="AlphaFoldDB" id="A0A7S0G6V8"/>
<dbReference type="Pfam" id="PF01261">
    <property type="entry name" value="AP_endonuc_2"/>
    <property type="match status" value="1"/>
</dbReference>
<organism evidence="2">
    <name type="scientific">Rhodosorus marinus</name>
    <dbReference type="NCBI Taxonomy" id="101924"/>
    <lineage>
        <taxon>Eukaryota</taxon>
        <taxon>Rhodophyta</taxon>
        <taxon>Stylonematophyceae</taxon>
        <taxon>Stylonematales</taxon>
        <taxon>Stylonemataceae</taxon>
        <taxon>Rhodosorus</taxon>
    </lineage>
</organism>
<feature type="domain" description="Xylose isomerase-like TIM barrel" evidence="1">
    <location>
        <begin position="60"/>
        <end position="290"/>
    </location>
</feature>
<evidence type="ECO:0000313" key="2">
    <source>
        <dbReference type="EMBL" id="CAD8400349.1"/>
    </source>
</evidence>
<dbReference type="SUPFAM" id="SSF51658">
    <property type="entry name" value="Xylose isomerase-like"/>
    <property type="match status" value="1"/>
</dbReference>
<accession>A0A7S0G6V8</accession>
<protein>
    <recommendedName>
        <fullName evidence="1">Xylose isomerase-like TIM barrel domain-containing protein</fullName>
    </recommendedName>
</protein>
<sequence length="319" mass="34425">MGRMLGFVGVPGSGLGAGGRGSRRRLHRCRAFSDNLIGVHYLVFSGSLEESDVRKAAAGAKEAGYDVLELPMMDVDMDTRMIKGVLDEYGLVSTGSLGLWGDADISSTDLEAVKKGEEVLQAALSNTEALGSKFLGGVIYSALTKYAGPPTEEGIANSISVLKPLAQRASSLGIKLGIENANRFETNLLNTVEDSCRFIDKIGEDSLVVHADTYHMNIEEDNMANAIRANHERIGYMHVGSSHRGYLGSGSVDFPSVFEALADVDYSGVITFESFSARIVHPKLSSSLAIWKEKWVDSADVAIKAREFIRKEMAAAVRK</sequence>
<dbReference type="EMBL" id="HBEK01018896">
    <property type="protein sequence ID" value="CAD8400349.1"/>
    <property type="molecule type" value="Transcribed_RNA"/>
</dbReference>
<reference evidence="2" key="1">
    <citation type="submission" date="2021-01" db="EMBL/GenBank/DDBJ databases">
        <authorList>
            <person name="Corre E."/>
            <person name="Pelletier E."/>
            <person name="Niang G."/>
            <person name="Scheremetjew M."/>
            <person name="Finn R."/>
            <person name="Kale V."/>
            <person name="Holt S."/>
            <person name="Cochrane G."/>
            <person name="Meng A."/>
            <person name="Brown T."/>
            <person name="Cohen L."/>
        </authorList>
    </citation>
    <scope>NUCLEOTIDE SEQUENCE</scope>
    <source>
        <strain evidence="2">UTEX LB 2760</strain>
    </source>
</reference>
<evidence type="ECO:0000259" key="1">
    <source>
        <dbReference type="Pfam" id="PF01261"/>
    </source>
</evidence>
<dbReference type="Gene3D" id="3.20.20.150">
    <property type="entry name" value="Divalent-metal-dependent TIM barrel enzymes"/>
    <property type="match status" value="1"/>
</dbReference>